<evidence type="ECO:0000313" key="2">
    <source>
        <dbReference type="EMBL" id="NUY05572.1"/>
    </source>
</evidence>
<protein>
    <submittedName>
        <fullName evidence="2">Transposase</fullName>
    </submittedName>
</protein>
<dbReference type="EMBL" id="JAALDK010000003">
    <property type="protein sequence ID" value="NUY05572.1"/>
    <property type="molecule type" value="Genomic_DNA"/>
</dbReference>
<dbReference type="GO" id="GO:0003677">
    <property type="term" value="F:DNA binding"/>
    <property type="evidence" value="ECO:0007669"/>
    <property type="project" value="InterPro"/>
</dbReference>
<gene>
    <name evidence="2" type="ORF">G5S42_39150</name>
</gene>
<evidence type="ECO:0000313" key="3">
    <source>
        <dbReference type="Proteomes" id="UP000594380"/>
    </source>
</evidence>
<dbReference type="InterPro" id="IPR002559">
    <property type="entry name" value="Transposase_11"/>
</dbReference>
<reference evidence="2 3" key="1">
    <citation type="submission" date="2020-02" db="EMBL/GenBank/DDBJ databases">
        <title>Paraburkholderia simonii sp. nov. and Paraburkholderia youngii sp. nov. Brazilian and Mexican Mimosa-associated rhizobia.</title>
        <authorList>
            <person name="Mavima L."/>
            <person name="Beukes C.W."/>
            <person name="Chan W.Y."/>
            <person name="Palmer M."/>
            <person name="De Meyer S.E."/>
            <person name="James E.K."/>
            <person name="Venter S.N."/>
            <person name="Steenkamp E.T."/>
        </authorList>
    </citation>
    <scope>NUCLEOTIDE SEQUENCE [LARGE SCALE GENOMIC DNA]</scope>
    <source>
        <strain evidence="2 3">JPY169</strain>
    </source>
</reference>
<dbReference type="Pfam" id="PF01609">
    <property type="entry name" value="DDE_Tnp_1"/>
    <property type="match status" value="1"/>
</dbReference>
<name>A0A7Y6K6Z9_9BURK</name>
<dbReference type="GO" id="GO:0004803">
    <property type="term" value="F:transposase activity"/>
    <property type="evidence" value="ECO:0007669"/>
    <property type="project" value="InterPro"/>
</dbReference>
<accession>A0A7Y6K6Z9</accession>
<dbReference type="GO" id="GO:0006313">
    <property type="term" value="P:DNA transposition"/>
    <property type="evidence" value="ECO:0007669"/>
    <property type="project" value="InterPro"/>
</dbReference>
<proteinExistence type="predicted"/>
<dbReference type="AlphaFoldDB" id="A0A7Y6K6Z9"/>
<evidence type="ECO:0000259" key="1">
    <source>
        <dbReference type="Pfam" id="PF01609"/>
    </source>
</evidence>
<comment type="caution">
    <text evidence="2">The sequence shown here is derived from an EMBL/GenBank/DDBJ whole genome shotgun (WGS) entry which is preliminary data.</text>
</comment>
<feature type="domain" description="Transposase IS4-like" evidence="1">
    <location>
        <begin position="1"/>
        <end position="36"/>
    </location>
</feature>
<organism evidence="2 3">
    <name type="scientific">Paraburkholderia youngii</name>
    <dbReference type="NCBI Taxonomy" id="2782701"/>
    <lineage>
        <taxon>Bacteria</taxon>
        <taxon>Pseudomonadati</taxon>
        <taxon>Pseudomonadota</taxon>
        <taxon>Betaproteobacteria</taxon>
        <taxon>Burkholderiales</taxon>
        <taxon>Burkholderiaceae</taxon>
        <taxon>Paraburkholderia</taxon>
    </lineage>
</organism>
<sequence>MKAHIGVDATSGHVHTVIAEAANVHDITEATALLHGHEMVMYACLASSRHCQRIASV</sequence>
<dbReference type="Proteomes" id="UP000594380">
    <property type="component" value="Unassembled WGS sequence"/>
</dbReference>